<dbReference type="STRING" id="642227.HA49_19345"/>
<evidence type="ECO:0000256" key="14">
    <source>
        <dbReference type="ARBA" id="ARBA00049494"/>
    </source>
</evidence>
<dbReference type="InterPro" id="IPR015864">
    <property type="entry name" value="FAD_synthase"/>
</dbReference>
<dbReference type="GO" id="GO:0003919">
    <property type="term" value="F:FMN adenylyltransferase activity"/>
    <property type="evidence" value="ECO:0007669"/>
    <property type="project" value="UniProtKB-UniRule"/>
</dbReference>
<dbReference type="InterPro" id="IPR023465">
    <property type="entry name" value="Riboflavin_kinase_dom_sf"/>
</dbReference>
<evidence type="ECO:0000256" key="5">
    <source>
        <dbReference type="ARBA" id="ARBA00022643"/>
    </source>
</evidence>
<dbReference type="PANTHER" id="PTHR22749:SF6">
    <property type="entry name" value="RIBOFLAVIN KINASE"/>
    <property type="match status" value="1"/>
</dbReference>
<comment type="pathway">
    <text evidence="2 15">Cofactor biosynthesis; FAD biosynthesis; FAD from FMN: step 1/1.</text>
</comment>
<evidence type="ECO:0000256" key="12">
    <source>
        <dbReference type="ARBA" id="ARBA00023268"/>
    </source>
</evidence>
<evidence type="ECO:0000256" key="15">
    <source>
        <dbReference type="PIRNR" id="PIRNR004491"/>
    </source>
</evidence>
<dbReference type="PIRSF" id="PIRSF004491">
    <property type="entry name" value="FAD_Synth"/>
    <property type="match status" value="1"/>
</dbReference>
<dbReference type="SUPFAM" id="SSF52374">
    <property type="entry name" value="Nucleotidylyl transferase"/>
    <property type="match status" value="1"/>
</dbReference>
<evidence type="ECO:0000256" key="11">
    <source>
        <dbReference type="ARBA" id="ARBA00022840"/>
    </source>
</evidence>
<dbReference type="Gene3D" id="3.40.50.620">
    <property type="entry name" value="HUPs"/>
    <property type="match status" value="1"/>
</dbReference>
<gene>
    <name evidence="17" type="ORF">HA49_19345</name>
</gene>
<keyword evidence="6 15" id="KW-0808">Transferase</keyword>
<dbReference type="Gene3D" id="2.40.30.30">
    <property type="entry name" value="Riboflavin kinase-like"/>
    <property type="match status" value="1"/>
</dbReference>
<dbReference type="GO" id="GO:0006747">
    <property type="term" value="P:FAD biosynthetic process"/>
    <property type="evidence" value="ECO:0007669"/>
    <property type="project" value="UniProtKB-UniRule"/>
</dbReference>
<dbReference type="EC" id="2.7.7.2" evidence="15"/>
<evidence type="ECO:0000256" key="1">
    <source>
        <dbReference type="ARBA" id="ARBA00002121"/>
    </source>
</evidence>
<dbReference type="eggNOG" id="COG0196">
    <property type="taxonomic scope" value="Bacteria"/>
</dbReference>
<proteinExistence type="inferred from homology"/>
<dbReference type="Pfam" id="PF01687">
    <property type="entry name" value="Flavokinase"/>
    <property type="match status" value="1"/>
</dbReference>
<evidence type="ECO:0000256" key="2">
    <source>
        <dbReference type="ARBA" id="ARBA00004726"/>
    </source>
</evidence>
<comment type="pathway">
    <text evidence="3 15">Cofactor biosynthesis; FMN biosynthesis; FMN from riboflavin (ATP route): step 1/1.</text>
</comment>
<dbReference type="FunFam" id="2.40.30.30:FF:000001">
    <property type="entry name" value="Riboflavin biosynthesis protein"/>
    <property type="match status" value="1"/>
</dbReference>
<sequence length="312" mass="34847">MKFIRGLHNLSKQRQGCVLTIGNFDGVHRGHQALLTQLCEEGRKRHLPVVVMLFEPQPLEFFARGQVPARLTRLREKIHFLEQAGVDTVLCVRFDSAFSALTADDFIRDILVDKLDVRFLTVGDDFRFGAGREGDFLLLQEAGRRYHFEIANTLTFCHEGQRVSSTKVREALAADDFAAAERLLGRPYAISGKVVHGDALGRTLGFPTANIPLRRPVAPVKGVFAVEVQGLHGGPFYGVANIGTRPTVKGIRQQLEVNLLDVNIDLYGRHISVVLRHKIRNEQRFASLDELKAQIAKDVVTAREFFGLKATV</sequence>
<comment type="caution">
    <text evidence="17">The sequence shown here is derived from an EMBL/GenBank/DDBJ whole genome shotgun (WGS) entry which is preliminary data.</text>
</comment>
<dbReference type="EMBL" id="JPKR02000003">
    <property type="protein sequence ID" value="KGD70593.1"/>
    <property type="molecule type" value="Genomic_DNA"/>
</dbReference>
<dbReference type="FunFam" id="3.40.50.620:FF:000021">
    <property type="entry name" value="Riboflavin biosynthesis protein"/>
    <property type="match status" value="1"/>
</dbReference>
<dbReference type="EC" id="2.7.1.26" evidence="15"/>
<evidence type="ECO:0000313" key="18">
    <source>
        <dbReference type="Proteomes" id="UP000029577"/>
    </source>
</evidence>
<dbReference type="UniPathway" id="UPA00277">
    <property type="reaction ID" value="UER00407"/>
</dbReference>
<dbReference type="NCBIfam" id="NF004162">
    <property type="entry name" value="PRK05627.1-5"/>
    <property type="match status" value="1"/>
</dbReference>
<dbReference type="NCBIfam" id="TIGR00083">
    <property type="entry name" value="ribF"/>
    <property type="match status" value="1"/>
</dbReference>
<keyword evidence="12" id="KW-0511">Multifunctional enzyme</keyword>
<dbReference type="AlphaFoldDB" id="A0A095U7V2"/>
<keyword evidence="8 15" id="KW-0547">Nucleotide-binding</keyword>
<reference evidence="17" key="1">
    <citation type="submission" date="2014-12" db="EMBL/GenBank/DDBJ databases">
        <title>The draft genome of the Tatumella morbirosei type strain, LMG23360T isolated from pineapple rot.</title>
        <authorList>
            <person name="Smits T.H."/>
            <person name="Palmer M."/>
            <person name="Venter S.N."/>
            <person name="Duffy B."/>
            <person name="Steenkamp E.T."/>
            <person name="Chan W.Y."/>
            <person name="Coutinho T.A."/>
            <person name="Coetzee M.P."/>
            <person name="De Maayer P."/>
        </authorList>
    </citation>
    <scope>NUCLEOTIDE SEQUENCE [LARGE SCALE GENOMIC DNA]</scope>
    <source>
        <strain evidence="17">LMG 23360</strain>
    </source>
</reference>
<evidence type="ECO:0000256" key="3">
    <source>
        <dbReference type="ARBA" id="ARBA00005201"/>
    </source>
</evidence>
<dbReference type="Proteomes" id="UP000029577">
    <property type="component" value="Unassembled WGS sequence"/>
</dbReference>
<dbReference type="PANTHER" id="PTHR22749">
    <property type="entry name" value="RIBOFLAVIN KINASE/FMN ADENYLYLTRANSFERASE"/>
    <property type="match status" value="1"/>
</dbReference>
<comment type="similarity">
    <text evidence="15">Belongs to the ribF family.</text>
</comment>
<dbReference type="GO" id="GO:0009231">
    <property type="term" value="P:riboflavin biosynthetic process"/>
    <property type="evidence" value="ECO:0007669"/>
    <property type="project" value="InterPro"/>
</dbReference>
<evidence type="ECO:0000256" key="6">
    <source>
        <dbReference type="ARBA" id="ARBA00022679"/>
    </source>
</evidence>
<dbReference type="NCBIfam" id="NF004163">
    <property type="entry name" value="PRK05627.1-6"/>
    <property type="match status" value="1"/>
</dbReference>
<dbReference type="InterPro" id="IPR014729">
    <property type="entry name" value="Rossmann-like_a/b/a_fold"/>
</dbReference>
<evidence type="ECO:0000313" key="17">
    <source>
        <dbReference type="EMBL" id="KGD70593.1"/>
    </source>
</evidence>
<keyword evidence="11 15" id="KW-0067">ATP-binding</keyword>
<dbReference type="GO" id="GO:0005524">
    <property type="term" value="F:ATP binding"/>
    <property type="evidence" value="ECO:0007669"/>
    <property type="project" value="UniProtKB-UniRule"/>
</dbReference>
<name>A0A095U7V2_9GAMM</name>
<evidence type="ECO:0000259" key="16">
    <source>
        <dbReference type="SMART" id="SM00904"/>
    </source>
</evidence>
<comment type="catalytic activity">
    <reaction evidence="13 15">
        <text>riboflavin + ATP = FMN + ADP + H(+)</text>
        <dbReference type="Rhea" id="RHEA:14357"/>
        <dbReference type="ChEBI" id="CHEBI:15378"/>
        <dbReference type="ChEBI" id="CHEBI:30616"/>
        <dbReference type="ChEBI" id="CHEBI:57986"/>
        <dbReference type="ChEBI" id="CHEBI:58210"/>
        <dbReference type="ChEBI" id="CHEBI:456216"/>
        <dbReference type="EC" id="2.7.1.26"/>
    </reaction>
</comment>
<dbReference type="GO" id="GO:0009398">
    <property type="term" value="P:FMN biosynthetic process"/>
    <property type="evidence" value="ECO:0007669"/>
    <property type="project" value="UniProtKB-UniRule"/>
</dbReference>
<evidence type="ECO:0000256" key="10">
    <source>
        <dbReference type="ARBA" id="ARBA00022827"/>
    </source>
</evidence>
<dbReference type="UniPathway" id="UPA00276">
    <property type="reaction ID" value="UER00406"/>
</dbReference>
<dbReference type="InterPro" id="IPR015865">
    <property type="entry name" value="Riboflavin_kinase_bac/euk"/>
</dbReference>
<dbReference type="RefSeq" id="WP_038023162.1">
    <property type="nucleotide sequence ID" value="NZ_JPKR02000003.1"/>
</dbReference>
<keyword evidence="5 15" id="KW-0288">FMN</keyword>
<evidence type="ECO:0000256" key="13">
    <source>
        <dbReference type="ARBA" id="ARBA00047880"/>
    </source>
</evidence>
<accession>A0A095U7V2</accession>
<comment type="catalytic activity">
    <reaction evidence="14 15">
        <text>FMN + ATP + H(+) = FAD + diphosphate</text>
        <dbReference type="Rhea" id="RHEA:17237"/>
        <dbReference type="ChEBI" id="CHEBI:15378"/>
        <dbReference type="ChEBI" id="CHEBI:30616"/>
        <dbReference type="ChEBI" id="CHEBI:33019"/>
        <dbReference type="ChEBI" id="CHEBI:57692"/>
        <dbReference type="ChEBI" id="CHEBI:58210"/>
        <dbReference type="EC" id="2.7.7.2"/>
    </reaction>
</comment>
<evidence type="ECO:0000256" key="4">
    <source>
        <dbReference type="ARBA" id="ARBA00022630"/>
    </source>
</evidence>
<dbReference type="SUPFAM" id="SSF82114">
    <property type="entry name" value="Riboflavin kinase-like"/>
    <property type="match status" value="1"/>
</dbReference>
<dbReference type="CDD" id="cd02064">
    <property type="entry name" value="FAD_synthetase_N"/>
    <property type="match status" value="1"/>
</dbReference>
<keyword evidence="9 15" id="KW-0418">Kinase</keyword>
<keyword evidence="18" id="KW-1185">Reference proteome</keyword>
<dbReference type="Pfam" id="PF06574">
    <property type="entry name" value="FAD_syn"/>
    <property type="match status" value="1"/>
</dbReference>
<keyword evidence="7 15" id="KW-0548">Nucleotidyltransferase</keyword>
<dbReference type="OrthoDB" id="9803667at2"/>
<keyword evidence="10 15" id="KW-0274">FAD</keyword>
<keyword evidence="4 15" id="KW-0285">Flavoprotein</keyword>
<dbReference type="InterPro" id="IPR023468">
    <property type="entry name" value="Riboflavin_kinase"/>
</dbReference>
<dbReference type="InterPro" id="IPR002606">
    <property type="entry name" value="Riboflavin_kinase_bac"/>
</dbReference>
<feature type="domain" description="Riboflavin kinase" evidence="16">
    <location>
        <begin position="183"/>
        <end position="307"/>
    </location>
</feature>
<comment type="function">
    <text evidence="1">Catalyzes the phosphorylation of riboflavin to FMN followed by the adenylation of FMN to FAD.</text>
</comment>
<organism evidence="17 18">
    <name type="scientific">Tatumella morbirosei</name>
    <dbReference type="NCBI Taxonomy" id="642227"/>
    <lineage>
        <taxon>Bacteria</taxon>
        <taxon>Pseudomonadati</taxon>
        <taxon>Pseudomonadota</taxon>
        <taxon>Gammaproteobacteria</taxon>
        <taxon>Enterobacterales</taxon>
        <taxon>Erwiniaceae</taxon>
        <taxon>Tatumella</taxon>
    </lineage>
</organism>
<evidence type="ECO:0000256" key="9">
    <source>
        <dbReference type="ARBA" id="ARBA00022777"/>
    </source>
</evidence>
<protein>
    <recommendedName>
        <fullName evidence="15">Riboflavin biosynthesis protein</fullName>
    </recommendedName>
    <domain>
        <recommendedName>
            <fullName evidence="15">Riboflavin kinase</fullName>
            <ecNumber evidence="15">2.7.1.26</ecNumber>
        </recommendedName>
        <alternativeName>
            <fullName evidence="15">Flavokinase</fullName>
        </alternativeName>
    </domain>
    <domain>
        <recommendedName>
            <fullName evidence="15">FMN adenylyltransferase</fullName>
            <ecNumber evidence="15">2.7.7.2</ecNumber>
        </recommendedName>
        <alternativeName>
            <fullName evidence="15">FAD pyrophosphorylase</fullName>
        </alternativeName>
        <alternativeName>
            <fullName evidence="15">FAD synthase</fullName>
        </alternativeName>
    </domain>
</protein>
<evidence type="ECO:0000256" key="7">
    <source>
        <dbReference type="ARBA" id="ARBA00022695"/>
    </source>
</evidence>
<dbReference type="SMART" id="SM00904">
    <property type="entry name" value="Flavokinase"/>
    <property type="match status" value="1"/>
</dbReference>
<dbReference type="GO" id="GO:0008531">
    <property type="term" value="F:riboflavin kinase activity"/>
    <property type="evidence" value="ECO:0007669"/>
    <property type="project" value="UniProtKB-UniRule"/>
</dbReference>
<dbReference type="NCBIfam" id="NF004159">
    <property type="entry name" value="PRK05627.1-2"/>
    <property type="match status" value="1"/>
</dbReference>
<evidence type="ECO:0000256" key="8">
    <source>
        <dbReference type="ARBA" id="ARBA00022741"/>
    </source>
</evidence>
<dbReference type="NCBIfam" id="NF004160">
    <property type="entry name" value="PRK05627.1-3"/>
    <property type="match status" value="1"/>
</dbReference>